<evidence type="ECO:0000259" key="1">
    <source>
        <dbReference type="SMART" id="SM00460"/>
    </source>
</evidence>
<dbReference type="Pfam" id="PF01841">
    <property type="entry name" value="Transglut_core"/>
    <property type="match status" value="1"/>
</dbReference>
<feature type="domain" description="Transglutaminase-like" evidence="1">
    <location>
        <begin position="172"/>
        <end position="236"/>
    </location>
</feature>
<sequence length="285" mass="31696">MIFQISHRIHFQYDDAVIIQPLTIRLRPRSDGAQRVLDWRCELTPEPSASTSILDVFGNVALQVSFEGSHRELTINVESEVEASRINPFDYLSLDSRVTNLPAFYDLRIGQALAPNLHRQTMDLTIGHWAGELSGSVGWQTQPFLLKLCEEINRNYTTECRYEGATFSPTKTFNEKRGACRDLAALFMDACRTQGLAARFVSGYVYEPNRTHGSELHAWAEVYLPGGGWRGYDPTLGIAVADAHIPVAAGPEPEWAAPTEGCYIGTGDSNINYQVKVTRKLGDGT</sequence>
<dbReference type="Gene3D" id="3.10.620.30">
    <property type="match status" value="1"/>
</dbReference>
<dbReference type="RefSeq" id="WP_345325417.1">
    <property type="nucleotide sequence ID" value="NZ_BAABGA010000054.1"/>
</dbReference>
<reference evidence="3" key="1">
    <citation type="journal article" date="2019" name="Int. J. Syst. Evol. Microbiol.">
        <title>The Global Catalogue of Microorganisms (GCM) 10K type strain sequencing project: providing services to taxonomists for standard genome sequencing and annotation.</title>
        <authorList>
            <consortium name="The Broad Institute Genomics Platform"/>
            <consortium name="The Broad Institute Genome Sequencing Center for Infectious Disease"/>
            <person name="Wu L."/>
            <person name="Ma J."/>
        </authorList>
    </citation>
    <scope>NUCLEOTIDE SEQUENCE [LARGE SCALE GENOMIC DNA]</scope>
    <source>
        <strain evidence="3">JCM 17759</strain>
    </source>
</reference>
<evidence type="ECO:0000313" key="3">
    <source>
        <dbReference type="Proteomes" id="UP001500840"/>
    </source>
</evidence>
<dbReference type="Pfam" id="PF08379">
    <property type="entry name" value="Bact_transglu_N"/>
    <property type="match status" value="1"/>
</dbReference>
<dbReference type="InterPro" id="IPR038765">
    <property type="entry name" value="Papain-like_cys_pep_sf"/>
</dbReference>
<dbReference type="EMBL" id="BAABGA010000054">
    <property type="protein sequence ID" value="GAA4461190.1"/>
    <property type="molecule type" value="Genomic_DNA"/>
</dbReference>
<dbReference type="PANTHER" id="PTHR33490:SF1">
    <property type="entry name" value="SLL1233 PROTEIN"/>
    <property type="match status" value="1"/>
</dbReference>
<dbReference type="PANTHER" id="PTHR33490">
    <property type="entry name" value="BLR5614 PROTEIN-RELATED"/>
    <property type="match status" value="1"/>
</dbReference>
<organism evidence="2 3">
    <name type="scientific">Novipirellula rosea</name>
    <dbReference type="NCBI Taxonomy" id="1031540"/>
    <lineage>
        <taxon>Bacteria</taxon>
        <taxon>Pseudomonadati</taxon>
        <taxon>Planctomycetota</taxon>
        <taxon>Planctomycetia</taxon>
        <taxon>Pirellulales</taxon>
        <taxon>Pirellulaceae</taxon>
        <taxon>Novipirellula</taxon>
    </lineage>
</organism>
<dbReference type="SUPFAM" id="SSF54001">
    <property type="entry name" value="Cysteine proteinases"/>
    <property type="match status" value="1"/>
</dbReference>
<gene>
    <name evidence="2" type="ORF">GCM10023156_43330</name>
</gene>
<protein>
    <submittedName>
        <fullName evidence="2">Transglutaminase family protein</fullName>
    </submittedName>
</protein>
<name>A0ABP8N4I6_9BACT</name>
<dbReference type="SMART" id="SM00460">
    <property type="entry name" value="TGc"/>
    <property type="match status" value="1"/>
</dbReference>
<evidence type="ECO:0000313" key="2">
    <source>
        <dbReference type="EMBL" id="GAA4461190.1"/>
    </source>
</evidence>
<accession>A0ABP8N4I6</accession>
<comment type="caution">
    <text evidence="2">The sequence shown here is derived from an EMBL/GenBank/DDBJ whole genome shotgun (WGS) entry which is preliminary data.</text>
</comment>
<dbReference type="InterPro" id="IPR013589">
    <property type="entry name" value="Bac_transglu_N"/>
</dbReference>
<dbReference type="InterPro" id="IPR002931">
    <property type="entry name" value="Transglutaminase-like"/>
</dbReference>
<dbReference type="Proteomes" id="UP001500840">
    <property type="component" value="Unassembled WGS sequence"/>
</dbReference>
<proteinExistence type="predicted"/>
<keyword evidence="3" id="KW-1185">Reference proteome</keyword>